<reference evidence="1 2" key="1">
    <citation type="submission" date="2018-10" db="EMBL/GenBank/DDBJ databases">
        <title>A high-quality apple genome assembly.</title>
        <authorList>
            <person name="Hu J."/>
        </authorList>
    </citation>
    <scope>NUCLEOTIDE SEQUENCE [LARGE SCALE GENOMIC DNA]</scope>
    <source>
        <strain evidence="2">cv. HFTH1</strain>
        <tissue evidence="1">Young leaf</tissue>
    </source>
</reference>
<dbReference type="EMBL" id="RDQH01000327">
    <property type="protein sequence ID" value="RXI09210.1"/>
    <property type="molecule type" value="Genomic_DNA"/>
</dbReference>
<dbReference type="Proteomes" id="UP000290289">
    <property type="component" value="Chromosome 1"/>
</dbReference>
<organism evidence="1 2">
    <name type="scientific">Malus domestica</name>
    <name type="common">Apple</name>
    <name type="synonym">Pyrus malus</name>
    <dbReference type="NCBI Taxonomy" id="3750"/>
    <lineage>
        <taxon>Eukaryota</taxon>
        <taxon>Viridiplantae</taxon>
        <taxon>Streptophyta</taxon>
        <taxon>Embryophyta</taxon>
        <taxon>Tracheophyta</taxon>
        <taxon>Spermatophyta</taxon>
        <taxon>Magnoliopsida</taxon>
        <taxon>eudicotyledons</taxon>
        <taxon>Gunneridae</taxon>
        <taxon>Pentapetalae</taxon>
        <taxon>rosids</taxon>
        <taxon>fabids</taxon>
        <taxon>Rosales</taxon>
        <taxon>Rosaceae</taxon>
        <taxon>Amygdaloideae</taxon>
        <taxon>Maleae</taxon>
        <taxon>Malus</taxon>
    </lineage>
</organism>
<accession>A0A498KM22</accession>
<gene>
    <name evidence="1" type="ORF">DVH24_023371</name>
</gene>
<keyword evidence="2" id="KW-1185">Reference proteome</keyword>
<comment type="caution">
    <text evidence="1">The sequence shown here is derived from an EMBL/GenBank/DDBJ whole genome shotgun (WGS) entry which is preliminary data.</text>
</comment>
<dbReference type="AlphaFoldDB" id="A0A498KM22"/>
<evidence type="ECO:0000313" key="2">
    <source>
        <dbReference type="Proteomes" id="UP000290289"/>
    </source>
</evidence>
<sequence>MYRSYHSKLPYVERPYQGAPRSKLLCVWSSVTLNVSGTDEVFPVVVEVILAVVKMVITIVEVLHAVVEVFPRAVVVFPVAVEALLMIV</sequence>
<proteinExistence type="predicted"/>
<evidence type="ECO:0000313" key="1">
    <source>
        <dbReference type="EMBL" id="RXI09210.1"/>
    </source>
</evidence>
<name>A0A498KM22_MALDO</name>
<protein>
    <submittedName>
        <fullName evidence="1">Uncharacterized protein</fullName>
    </submittedName>
</protein>